<organism evidence="1 2">
    <name type="scientific">Caerostris darwini</name>
    <dbReference type="NCBI Taxonomy" id="1538125"/>
    <lineage>
        <taxon>Eukaryota</taxon>
        <taxon>Metazoa</taxon>
        <taxon>Ecdysozoa</taxon>
        <taxon>Arthropoda</taxon>
        <taxon>Chelicerata</taxon>
        <taxon>Arachnida</taxon>
        <taxon>Araneae</taxon>
        <taxon>Araneomorphae</taxon>
        <taxon>Entelegynae</taxon>
        <taxon>Araneoidea</taxon>
        <taxon>Araneidae</taxon>
        <taxon>Caerostris</taxon>
    </lineage>
</organism>
<evidence type="ECO:0000313" key="1">
    <source>
        <dbReference type="EMBL" id="GIY11359.1"/>
    </source>
</evidence>
<dbReference type="Proteomes" id="UP001054837">
    <property type="component" value="Unassembled WGS sequence"/>
</dbReference>
<dbReference type="EMBL" id="BPLQ01004902">
    <property type="protein sequence ID" value="GIY11359.1"/>
    <property type="molecule type" value="Genomic_DNA"/>
</dbReference>
<reference evidence="1 2" key="1">
    <citation type="submission" date="2021-06" db="EMBL/GenBank/DDBJ databases">
        <title>Caerostris darwini draft genome.</title>
        <authorList>
            <person name="Kono N."/>
            <person name="Arakawa K."/>
        </authorList>
    </citation>
    <scope>NUCLEOTIDE SEQUENCE [LARGE SCALE GENOMIC DNA]</scope>
</reference>
<evidence type="ECO:0000313" key="2">
    <source>
        <dbReference type="Proteomes" id="UP001054837"/>
    </source>
</evidence>
<gene>
    <name evidence="1" type="ORF">CDAR_535621</name>
</gene>
<proteinExistence type="predicted"/>
<name>A0AAV4QPY0_9ARAC</name>
<keyword evidence="2" id="KW-1185">Reference proteome</keyword>
<protein>
    <submittedName>
        <fullName evidence="1">Uncharacterized protein</fullName>
    </submittedName>
</protein>
<dbReference type="AlphaFoldDB" id="A0AAV4QPY0"/>
<accession>A0AAV4QPY0</accession>
<sequence length="129" mass="14213">MRPQIRSDLSSSRVTIAVVREGWNFRRSEGRGAQVESVRTQGQVIQGLWRLFFTQTKELTIHLANARVSFHSILTIPPLLSRLGEGGNNRSTNKGQVYWPSAANGPLLCPPTLLSGWNSELGGTRGSNI</sequence>
<comment type="caution">
    <text evidence="1">The sequence shown here is derived from an EMBL/GenBank/DDBJ whole genome shotgun (WGS) entry which is preliminary data.</text>
</comment>